<keyword evidence="2" id="KW-1185">Reference proteome</keyword>
<organism evidence="1 2">
    <name type="scientific">Diploptera punctata</name>
    <name type="common">Pacific beetle cockroach</name>
    <dbReference type="NCBI Taxonomy" id="6984"/>
    <lineage>
        <taxon>Eukaryota</taxon>
        <taxon>Metazoa</taxon>
        <taxon>Ecdysozoa</taxon>
        <taxon>Arthropoda</taxon>
        <taxon>Hexapoda</taxon>
        <taxon>Insecta</taxon>
        <taxon>Pterygota</taxon>
        <taxon>Neoptera</taxon>
        <taxon>Polyneoptera</taxon>
        <taxon>Dictyoptera</taxon>
        <taxon>Blattodea</taxon>
        <taxon>Blaberoidea</taxon>
        <taxon>Blaberidae</taxon>
        <taxon>Diplopterinae</taxon>
        <taxon>Diploptera</taxon>
    </lineage>
</organism>
<dbReference type="EMBL" id="JASPKZ010003063">
    <property type="protein sequence ID" value="KAJ9594243.1"/>
    <property type="molecule type" value="Genomic_DNA"/>
</dbReference>
<reference evidence="1" key="1">
    <citation type="journal article" date="2023" name="IScience">
        <title>Live-bearing cockroach genome reveals convergent evolutionary mechanisms linked to viviparity in insects and beyond.</title>
        <authorList>
            <person name="Fouks B."/>
            <person name="Harrison M.C."/>
            <person name="Mikhailova A.A."/>
            <person name="Marchal E."/>
            <person name="English S."/>
            <person name="Carruthers M."/>
            <person name="Jennings E.C."/>
            <person name="Chiamaka E.L."/>
            <person name="Frigard R.A."/>
            <person name="Pippel M."/>
            <person name="Attardo G.M."/>
            <person name="Benoit J.B."/>
            <person name="Bornberg-Bauer E."/>
            <person name="Tobe S.S."/>
        </authorList>
    </citation>
    <scope>NUCLEOTIDE SEQUENCE</scope>
    <source>
        <strain evidence="1">Stay&amp;Tobe</strain>
    </source>
</reference>
<protein>
    <submittedName>
        <fullName evidence="1">Uncharacterized protein</fullName>
    </submittedName>
</protein>
<dbReference type="AlphaFoldDB" id="A0AAD8A8B5"/>
<accession>A0AAD8A8B5</accession>
<dbReference type="Proteomes" id="UP001233999">
    <property type="component" value="Unassembled WGS sequence"/>
</dbReference>
<feature type="non-terminal residue" evidence="1">
    <location>
        <position position="83"/>
    </location>
</feature>
<evidence type="ECO:0000313" key="1">
    <source>
        <dbReference type="EMBL" id="KAJ9594243.1"/>
    </source>
</evidence>
<comment type="caution">
    <text evidence="1">The sequence shown here is derived from an EMBL/GenBank/DDBJ whole genome shotgun (WGS) entry which is preliminary data.</text>
</comment>
<gene>
    <name evidence="1" type="ORF">L9F63_014332</name>
</gene>
<name>A0AAD8A8B5_DIPPU</name>
<evidence type="ECO:0000313" key="2">
    <source>
        <dbReference type="Proteomes" id="UP001233999"/>
    </source>
</evidence>
<sequence length="83" mass="9584">YLKCNECGNQSLQPTAQEIIDITVSSTGGCRYSYRHVRDERRIKTVRGRLQQICLDIKSNLIKILISKLSCTSHRYVVQQKPM</sequence>
<feature type="non-terminal residue" evidence="1">
    <location>
        <position position="1"/>
    </location>
</feature>
<reference evidence="1" key="2">
    <citation type="submission" date="2023-05" db="EMBL/GenBank/DDBJ databases">
        <authorList>
            <person name="Fouks B."/>
        </authorList>
    </citation>
    <scope>NUCLEOTIDE SEQUENCE</scope>
    <source>
        <strain evidence="1">Stay&amp;Tobe</strain>
        <tissue evidence="1">Testes</tissue>
    </source>
</reference>
<proteinExistence type="predicted"/>